<reference evidence="8 9" key="1">
    <citation type="journal article" date="2013" name="ISME J.">
        <title>A metabolic model for members of the genus Tetrasphaera involved in enhanced biological phosphorus removal.</title>
        <authorList>
            <person name="Kristiansen R."/>
            <person name="Nguyen H.T.T."/>
            <person name="Saunders A.M."/>
            <person name="Nielsen J.L."/>
            <person name="Wimmer R."/>
            <person name="Le V.Q."/>
            <person name="McIlroy S.J."/>
            <person name="Petrovski S."/>
            <person name="Seviour R.J."/>
            <person name="Calteau A."/>
            <person name="Nielsen K.L."/>
            <person name="Nielsen P.H."/>
        </authorList>
    </citation>
    <scope>NUCLEOTIDE SEQUENCE [LARGE SCALE GENOMIC DNA]</scope>
    <source>
        <strain evidence="8 9">Ben 74</strain>
    </source>
</reference>
<comment type="caution">
    <text evidence="8">The sequence shown here is derived from an EMBL/GenBank/DDBJ whole genome shotgun (WGS) entry which is preliminary data.</text>
</comment>
<evidence type="ECO:0000256" key="2">
    <source>
        <dbReference type="ARBA" id="ARBA00022475"/>
    </source>
</evidence>
<sequence>MGVVTWIDRLQRRHPVLGYPLGVIYKFFDDGGGYLAAMLAYYAFVSLFPALLLLSTVLSIVLRNDPDLQERIINSALSTVPVIGQQLGDPKSLSGGTAGVIAGVGFALYGGLGVGNALQFAMNTIWGVERNSRPNPLMARVRSFLLVFTAGLAVMATTAISWIAGNYSDWPRTVRVLVIVATFAINVGVFLLAFRIGAGRPRRRHQLPGAIVAAVAWHLLQNYGLLYVGRVVRRASTSNGVVAFVIGLLAFFYVTAVVVLICAEINVVAAYRLYPRALLTPFTDNVELTDADVRAYAAQARTMRTKMYEFIDVRFEHPDAAQSGQIVDPRPAHIRGIPPPAKADPDD</sequence>
<accession>A0A077MB04</accession>
<evidence type="ECO:0000256" key="3">
    <source>
        <dbReference type="ARBA" id="ARBA00022692"/>
    </source>
</evidence>
<comment type="subcellular location">
    <subcellularLocation>
        <location evidence="1">Cell membrane</location>
        <topology evidence="1">Multi-pass membrane protein</topology>
    </subcellularLocation>
</comment>
<gene>
    <name evidence="8" type="ORF">BN13_290003</name>
</gene>
<evidence type="ECO:0000256" key="5">
    <source>
        <dbReference type="ARBA" id="ARBA00023136"/>
    </source>
</evidence>
<feature type="transmembrane region" description="Helical" evidence="7">
    <location>
        <begin position="143"/>
        <end position="164"/>
    </location>
</feature>
<dbReference type="PANTHER" id="PTHR30213">
    <property type="entry name" value="INNER MEMBRANE PROTEIN YHJD"/>
    <property type="match status" value="1"/>
</dbReference>
<evidence type="ECO:0000256" key="7">
    <source>
        <dbReference type="SAM" id="Phobius"/>
    </source>
</evidence>
<dbReference type="AlphaFoldDB" id="A0A077MB04"/>
<evidence type="ECO:0000256" key="1">
    <source>
        <dbReference type="ARBA" id="ARBA00004651"/>
    </source>
</evidence>
<keyword evidence="9" id="KW-1185">Reference proteome</keyword>
<evidence type="ECO:0000313" key="8">
    <source>
        <dbReference type="EMBL" id="CCI53035.1"/>
    </source>
</evidence>
<proteinExistence type="predicted"/>
<name>A0A077MB04_9MICO</name>
<keyword evidence="4 7" id="KW-1133">Transmembrane helix</keyword>
<keyword evidence="2" id="KW-1003">Cell membrane</keyword>
<feature type="transmembrane region" description="Helical" evidence="7">
    <location>
        <begin position="39"/>
        <end position="62"/>
    </location>
</feature>
<dbReference type="EMBL" id="CAJC01000138">
    <property type="protein sequence ID" value="CCI53035.1"/>
    <property type="molecule type" value="Genomic_DNA"/>
</dbReference>
<dbReference type="PANTHER" id="PTHR30213:SF1">
    <property type="entry name" value="INNER MEMBRANE PROTEIN YHJD"/>
    <property type="match status" value="1"/>
</dbReference>
<feature type="compositionally biased region" description="Pro residues" evidence="6">
    <location>
        <begin position="337"/>
        <end position="347"/>
    </location>
</feature>
<feature type="transmembrane region" description="Helical" evidence="7">
    <location>
        <begin position="210"/>
        <end position="229"/>
    </location>
</feature>
<keyword evidence="3 7" id="KW-0812">Transmembrane</keyword>
<dbReference type="Proteomes" id="UP000035720">
    <property type="component" value="Unassembled WGS sequence"/>
</dbReference>
<organism evidence="8 9">
    <name type="scientific">Nostocoides jenkinsii Ben 74</name>
    <dbReference type="NCBI Taxonomy" id="1193518"/>
    <lineage>
        <taxon>Bacteria</taxon>
        <taxon>Bacillati</taxon>
        <taxon>Actinomycetota</taxon>
        <taxon>Actinomycetes</taxon>
        <taxon>Micrococcales</taxon>
        <taxon>Intrasporangiaceae</taxon>
        <taxon>Nostocoides</taxon>
    </lineage>
</organism>
<feature type="transmembrane region" description="Helical" evidence="7">
    <location>
        <begin position="176"/>
        <end position="198"/>
    </location>
</feature>
<dbReference type="RefSeq" id="WP_235433955.1">
    <property type="nucleotide sequence ID" value="NZ_HF571038.1"/>
</dbReference>
<feature type="region of interest" description="Disordered" evidence="6">
    <location>
        <begin position="321"/>
        <end position="347"/>
    </location>
</feature>
<protein>
    <submittedName>
        <fullName evidence="8">Uncharacterized protein</fullName>
    </submittedName>
</protein>
<dbReference type="Pfam" id="PF03631">
    <property type="entry name" value="Virul_fac_BrkB"/>
    <property type="match status" value="1"/>
</dbReference>
<feature type="transmembrane region" description="Helical" evidence="7">
    <location>
        <begin position="241"/>
        <end position="263"/>
    </location>
</feature>
<dbReference type="InterPro" id="IPR017039">
    <property type="entry name" value="Virul_fac_BrkB"/>
</dbReference>
<evidence type="ECO:0000256" key="6">
    <source>
        <dbReference type="SAM" id="MobiDB-lite"/>
    </source>
</evidence>
<evidence type="ECO:0000256" key="4">
    <source>
        <dbReference type="ARBA" id="ARBA00022989"/>
    </source>
</evidence>
<evidence type="ECO:0000313" key="9">
    <source>
        <dbReference type="Proteomes" id="UP000035720"/>
    </source>
</evidence>
<dbReference type="STRING" id="1193518.BN13_290003"/>
<dbReference type="GO" id="GO:0005886">
    <property type="term" value="C:plasma membrane"/>
    <property type="evidence" value="ECO:0007669"/>
    <property type="project" value="UniProtKB-SubCell"/>
</dbReference>
<keyword evidence="5 7" id="KW-0472">Membrane</keyword>